<accession>A0A1L9SCF3</accession>
<name>A0A1L9SCF3_9EURO</name>
<reference evidence="4" key="1">
    <citation type="journal article" date="2017" name="Genome Biol.">
        <title>Comparative genomics reveals high biological diversity and specific adaptations in the industrially and medically important fungal genus Aspergillus.</title>
        <authorList>
            <person name="de Vries R.P."/>
            <person name="Riley R."/>
            <person name="Wiebenga A."/>
            <person name="Aguilar-Osorio G."/>
            <person name="Amillis S."/>
            <person name="Uchima C.A."/>
            <person name="Anderluh G."/>
            <person name="Asadollahi M."/>
            <person name="Askin M."/>
            <person name="Barry K."/>
            <person name="Battaglia E."/>
            <person name="Bayram O."/>
            <person name="Benocci T."/>
            <person name="Braus-Stromeyer S.A."/>
            <person name="Caldana C."/>
            <person name="Canovas D."/>
            <person name="Cerqueira G.C."/>
            <person name="Chen F."/>
            <person name="Chen W."/>
            <person name="Choi C."/>
            <person name="Clum A."/>
            <person name="Dos Santos R.A."/>
            <person name="Damasio A.R."/>
            <person name="Diallinas G."/>
            <person name="Emri T."/>
            <person name="Fekete E."/>
            <person name="Flipphi M."/>
            <person name="Freyberg S."/>
            <person name="Gallo A."/>
            <person name="Gournas C."/>
            <person name="Habgood R."/>
            <person name="Hainaut M."/>
            <person name="Harispe M.L."/>
            <person name="Henrissat B."/>
            <person name="Hilden K.S."/>
            <person name="Hope R."/>
            <person name="Hossain A."/>
            <person name="Karabika E."/>
            <person name="Karaffa L."/>
            <person name="Karanyi Z."/>
            <person name="Krasevec N."/>
            <person name="Kuo A."/>
            <person name="Kusch H."/>
            <person name="LaButti K."/>
            <person name="Lagendijk E.L."/>
            <person name="Lapidus A."/>
            <person name="Levasseur A."/>
            <person name="Lindquist E."/>
            <person name="Lipzen A."/>
            <person name="Logrieco A.F."/>
            <person name="MacCabe A."/>
            <person name="Maekelae M.R."/>
            <person name="Malavazi I."/>
            <person name="Melin P."/>
            <person name="Meyer V."/>
            <person name="Mielnichuk N."/>
            <person name="Miskei M."/>
            <person name="Molnar A.P."/>
            <person name="Mule G."/>
            <person name="Ngan C.Y."/>
            <person name="Orejas M."/>
            <person name="Orosz E."/>
            <person name="Ouedraogo J.P."/>
            <person name="Overkamp K.M."/>
            <person name="Park H.-S."/>
            <person name="Perrone G."/>
            <person name="Piumi F."/>
            <person name="Punt P.J."/>
            <person name="Ram A.F."/>
            <person name="Ramon A."/>
            <person name="Rauscher S."/>
            <person name="Record E."/>
            <person name="Riano-Pachon D.M."/>
            <person name="Robert V."/>
            <person name="Roehrig J."/>
            <person name="Ruller R."/>
            <person name="Salamov A."/>
            <person name="Salih N.S."/>
            <person name="Samson R.A."/>
            <person name="Sandor E."/>
            <person name="Sanguinetti M."/>
            <person name="Schuetze T."/>
            <person name="Sepcic K."/>
            <person name="Shelest E."/>
            <person name="Sherlock G."/>
            <person name="Sophianopoulou V."/>
            <person name="Squina F.M."/>
            <person name="Sun H."/>
            <person name="Susca A."/>
            <person name="Todd R.B."/>
            <person name="Tsang A."/>
            <person name="Unkles S.E."/>
            <person name="van de Wiele N."/>
            <person name="van Rossen-Uffink D."/>
            <person name="Oliveira J.V."/>
            <person name="Vesth T.C."/>
            <person name="Visser J."/>
            <person name="Yu J.-H."/>
            <person name="Zhou M."/>
            <person name="Andersen M.R."/>
            <person name="Archer D.B."/>
            <person name="Baker S.E."/>
            <person name="Benoit I."/>
            <person name="Brakhage A.A."/>
            <person name="Braus G.H."/>
            <person name="Fischer R."/>
            <person name="Frisvad J.C."/>
            <person name="Goldman G.H."/>
            <person name="Houbraken J."/>
            <person name="Oakley B."/>
            <person name="Pocsi I."/>
            <person name="Scazzocchio C."/>
            <person name="Seiboth B."/>
            <person name="vanKuyk P.A."/>
            <person name="Wortman J."/>
            <person name="Dyer P.S."/>
            <person name="Grigoriev I.V."/>
        </authorList>
    </citation>
    <scope>NUCLEOTIDE SEQUENCE [LARGE SCALE GENOMIC DNA]</scope>
    <source>
        <strain evidence="4">CBS 506.65</strain>
    </source>
</reference>
<evidence type="ECO:0000259" key="2">
    <source>
        <dbReference type="Pfam" id="PF24535"/>
    </source>
</evidence>
<feature type="transmembrane region" description="Helical" evidence="1">
    <location>
        <begin position="125"/>
        <end position="148"/>
    </location>
</feature>
<evidence type="ECO:0000313" key="4">
    <source>
        <dbReference type="Proteomes" id="UP000184188"/>
    </source>
</evidence>
<sequence length="616" mass="67354">MASLKESLAGPGYVILNTIRVLNIIVLMDMIAACVVMLVKIKLQTSFFFFEAVSHVATAGACIFLIVSELPILNKYFDRHWPALGQDAGFLTLSLAMLIMGVGLLGDLNYTVNDSSSIGLVFWRIIISAGILALVMSVINIVATFVFCDRNAGVTARHVRLYGAVAPQKVLTRTNSNRSFQLSMKRENSLPTYNTQPPAKRFSRFPLKISSPINPAHDAASSKYSRDSQIYPLTSELHSIKSLLIFFAPVLIPKAINFYRGLRVSLASRPSPQPLPATASRALNVLFFSVVLFLLLSLPFNPHGPTQNIFALTRSRLNTPTDVIFARLARYRPQNTLTSADIVLQSKFISRTARNIYLRFGQDALITCQFCSLDSPDTYLLYYLPFNTLLPHLFHMIIVGLVTSAPFAGRAAAQWRNKFTIAGLALAAADLYIMATYDPVQSASAAVRAGQSPPSSLYTQISLLRPLALTIFDSVCAFLIYVSATNRFFFPPVSQADQIDKMVSMAAATLTETSAKLHGLSVTRNAVVRDKTLKTRDDNYWRAVVCMENETVGTANSGGPSSTAVTSVWEEEEVVRAMSRAMAGQGGVDLARLGVSANEYVNGITAGLEKTDDTSP</sequence>
<organism evidence="3 4">
    <name type="scientific">Penicilliopsis zonata CBS 506.65</name>
    <dbReference type="NCBI Taxonomy" id="1073090"/>
    <lineage>
        <taxon>Eukaryota</taxon>
        <taxon>Fungi</taxon>
        <taxon>Dikarya</taxon>
        <taxon>Ascomycota</taxon>
        <taxon>Pezizomycotina</taxon>
        <taxon>Eurotiomycetes</taxon>
        <taxon>Eurotiomycetidae</taxon>
        <taxon>Eurotiales</taxon>
        <taxon>Aspergillaceae</taxon>
        <taxon>Penicilliopsis</taxon>
    </lineage>
</organism>
<proteinExistence type="predicted"/>
<feature type="transmembrane region" description="Helical" evidence="1">
    <location>
        <begin position="389"/>
        <end position="407"/>
    </location>
</feature>
<evidence type="ECO:0000313" key="3">
    <source>
        <dbReference type="EMBL" id="OJJ44798.1"/>
    </source>
</evidence>
<dbReference type="STRING" id="1073090.A0A1L9SCF3"/>
<dbReference type="PANTHER" id="PTHR39470:SF1">
    <property type="entry name" value="CHORISMATE SYNTHASE PROTEIN"/>
    <property type="match status" value="1"/>
</dbReference>
<protein>
    <recommendedName>
        <fullName evidence="2">DUF7598 domain-containing protein</fullName>
    </recommendedName>
</protein>
<keyword evidence="1" id="KW-0812">Transmembrane</keyword>
<evidence type="ECO:0000256" key="1">
    <source>
        <dbReference type="SAM" id="Phobius"/>
    </source>
</evidence>
<dbReference type="Proteomes" id="UP000184188">
    <property type="component" value="Unassembled WGS sequence"/>
</dbReference>
<gene>
    <name evidence="3" type="ORF">ASPZODRAFT_153673</name>
</gene>
<dbReference type="OrthoDB" id="4218123at2759"/>
<feature type="transmembrane region" description="Helical" evidence="1">
    <location>
        <begin position="419"/>
        <end position="437"/>
    </location>
</feature>
<keyword evidence="4" id="KW-1185">Reference proteome</keyword>
<feature type="transmembrane region" description="Helical" evidence="1">
    <location>
        <begin position="282"/>
        <end position="300"/>
    </location>
</feature>
<dbReference type="VEuPathDB" id="FungiDB:ASPZODRAFT_153673"/>
<dbReference type="AlphaFoldDB" id="A0A1L9SCF3"/>
<dbReference type="PANTHER" id="PTHR39470">
    <property type="entry name" value="CHROMOSOME 10, WHOLE GENOME SHOTGUN SEQUENCE"/>
    <property type="match status" value="1"/>
</dbReference>
<dbReference type="InterPro" id="IPR056019">
    <property type="entry name" value="DUF7598"/>
</dbReference>
<feature type="transmembrane region" description="Helical" evidence="1">
    <location>
        <begin position="21"/>
        <end position="41"/>
    </location>
</feature>
<dbReference type="RefSeq" id="XP_022579308.1">
    <property type="nucleotide sequence ID" value="XM_022726002.1"/>
</dbReference>
<feature type="domain" description="DUF7598" evidence="2">
    <location>
        <begin position="12"/>
        <end position="146"/>
    </location>
</feature>
<keyword evidence="1" id="KW-0472">Membrane</keyword>
<dbReference type="EMBL" id="KV878347">
    <property type="protein sequence ID" value="OJJ44798.1"/>
    <property type="molecule type" value="Genomic_DNA"/>
</dbReference>
<feature type="transmembrane region" description="Helical" evidence="1">
    <location>
        <begin position="88"/>
        <end position="105"/>
    </location>
</feature>
<dbReference type="GeneID" id="34612466"/>
<dbReference type="Pfam" id="PF24535">
    <property type="entry name" value="DUF7598"/>
    <property type="match status" value="1"/>
</dbReference>
<keyword evidence="1" id="KW-1133">Transmembrane helix</keyword>
<feature type="transmembrane region" description="Helical" evidence="1">
    <location>
        <begin position="457"/>
        <end position="482"/>
    </location>
</feature>
<feature type="transmembrane region" description="Helical" evidence="1">
    <location>
        <begin position="47"/>
        <end position="67"/>
    </location>
</feature>